<dbReference type="Proteomes" id="UP000316852">
    <property type="component" value="Unassembled WGS sequence"/>
</dbReference>
<protein>
    <submittedName>
        <fullName evidence="1">Uncharacterized protein</fullName>
    </submittedName>
</protein>
<proteinExistence type="predicted"/>
<comment type="caution">
    <text evidence="1">The sequence shown here is derived from an EMBL/GenBank/DDBJ whole genome shotgun (WGS) entry which is preliminary data.</text>
</comment>
<evidence type="ECO:0000313" key="1">
    <source>
        <dbReference type="EMBL" id="TMQ57816.1"/>
    </source>
</evidence>
<dbReference type="EMBL" id="VBOW01000050">
    <property type="protein sequence ID" value="TMQ57816.1"/>
    <property type="molecule type" value="Genomic_DNA"/>
</dbReference>
<name>A0A538T2F4_UNCEI</name>
<reference evidence="1 2" key="1">
    <citation type="journal article" date="2019" name="Nat. Microbiol.">
        <title>Mediterranean grassland soil C-N compound turnover is dependent on rainfall and depth, and is mediated by genomically divergent microorganisms.</title>
        <authorList>
            <person name="Diamond S."/>
            <person name="Andeer P.F."/>
            <person name="Li Z."/>
            <person name="Crits-Christoph A."/>
            <person name="Burstein D."/>
            <person name="Anantharaman K."/>
            <person name="Lane K.R."/>
            <person name="Thomas B.C."/>
            <person name="Pan C."/>
            <person name="Northen T.R."/>
            <person name="Banfield J.F."/>
        </authorList>
    </citation>
    <scope>NUCLEOTIDE SEQUENCE [LARGE SCALE GENOMIC DNA]</scope>
    <source>
        <strain evidence="1">WS_6</strain>
    </source>
</reference>
<organism evidence="1 2">
    <name type="scientific">Eiseniibacteriota bacterium</name>
    <dbReference type="NCBI Taxonomy" id="2212470"/>
    <lineage>
        <taxon>Bacteria</taxon>
        <taxon>Candidatus Eiseniibacteriota</taxon>
    </lineage>
</organism>
<dbReference type="AlphaFoldDB" id="A0A538T2F4"/>
<accession>A0A538T2F4</accession>
<gene>
    <name evidence="1" type="ORF">E6K76_09580</name>
</gene>
<sequence length="189" mass="20755">MAALLLAGCAREAPDVREARKAAHDYLRALARRDVKEIGERSTCLASTNSFVGGRVLKVDAPRRIRMAALDSLARMAIYAQRSADSSWAKASEANADSLFRRARILSDQASIYRNAARAVPVSAPGAELGRDTLLEIRTVRARVRYAGPVVGPRPVDKEEILRLLRAPGGKWIIFSKYLVEDDPAPEMI</sequence>
<evidence type="ECO:0000313" key="2">
    <source>
        <dbReference type="Proteomes" id="UP000316852"/>
    </source>
</evidence>